<keyword evidence="3" id="KW-1185">Reference proteome</keyword>
<dbReference type="Gene3D" id="3.90.1200.10">
    <property type="match status" value="1"/>
</dbReference>
<name>A0ABV3U076_9GAMM</name>
<feature type="domain" description="Aminoglycoside phosphotransferase" evidence="1">
    <location>
        <begin position="64"/>
        <end position="242"/>
    </location>
</feature>
<dbReference type="SUPFAM" id="SSF56112">
    <property type="entry name" value="Protein kinase-like (PK-like)"/>
    <property type="match status" value="1"/>
</dbReference>
<sequence length="451" mass="50449">MDEQIDYAEMEAKLRSRVETLLNGKMTAMERQVRWRPSWFADVETVSGIKKLYIRGDRQSDVVPFPELKREADILRVLGEQGIPAPKIYGMCEDPVAIIMECSPGSRDVATASSDEERRSVARQYIESLMAMHKLPLEPFKAIDLEVPVGAEEIALAGVKAYMPLYQKNKICPEPLIEFSLRWLRDNIPMHRTRASMIAFDAGQFLFSEGKITAFYDFEFAMIGDAMTDLATMSMRHSYEPTGDTMSSLLTYYEELSGEKLDISVVRYHHAVFATVACMQFAGAIKNPKPGDPHDVYLEWDIALRKTLLNALSKNMAVDLVTAPVPTAQDSNLAALYTMLNDSAEQLSADTPLQEAGKKSTQRLVEYATVMSRYGSELERLAIVEATPFVGDCQSSTELDEKLEAFVKQAGPEHNAALLQYFSKQLSRRMAVCADIEIGISAQHIQDDILG</sequence>
<accession>A0ABV3U076</accession>
<dbReference type="InterPro" id="IPR011009">
    <property type="entry name" value="Kinase-like_dom_sf"/>
</dbReference>
<dbReference type="RefSeq" id="WP_368379620.1">
    <property type="nucleotide sequence ID" value="NZ_JBFRYA010000001.1"/>
</dbReference>
<protein>
    <submittedName>
        <fullName evidence="2">Phosphotransferase</fullName>
    </submittedName>
</protein>
<organism evidence="2 3">
    <name type="scientific">Zhongshania guokunii</name>
    <dbReference type="NCBI Taxonomy" id="641783"/>
    <lineage>
        <taxon>Bacteria</taxon>
        <taxon>Pseudomonadati</taxon>
        <taxon>Pseudomonadota</taxon>
        <taxon>Gammaproteobacteria</taxon>
        <taxon>Cellvibrionales</taxon>
        <taxon>Spongiibacteraceae</taxon>
        <taxon>Zhongshania</taxon>
    </lineage>
</organism>
<comment type="caution">
    <text evidence="2">The sequence shown here is derived from an EMBL/GenBank/DDBJ whole genome shotgun (WGS) entry which is preliminary data.</text>
</comment>
<dbReference type="Pfam" id="PF01636">
    <property type="entry name" value="APH"/>
    <property type="match status" value="1"/>
</dbReference>
<proteinExistence type="predicted"/>
<dbReference type="InterPro" id="IPR002575">
    <property type="entry name" value="Aminoglycoside_PTrfase"/>
</dbReference>
<evidence type="ECO:0000259" key="1">
    <source>
        <dbReference type="Pfam" id="PF01636"/>
    </source>
</evidence>
<reference evidence="2 3" key="1">
    <citation type="journal article" date="2011" name="Int. J. Syst. Evol. Microbiol.">
        <title>Zhongshania antarctica gen. nov., sp. nov. and Zhongshania guokunii sp. nov., gammaproteobacteria respectively isolated from coastal attached (fast) ice and surface seawater of the Antarctic.</title>
        <authorList>
            <person name="Li H.J."/>
            <person name="Zhang X.Y."/>
            <person name="Chen C.X."/>
            <person name="Zhang Y.J."/>
            <person name="Gao Z.M."/>
            <person name="Yu Y."/>
            <person name="Chen X.L."/>
            <person name="Chen B."/>
            <person name="Zhang Y.Z."/>
        </authorList>
    </citation>
    <scope>NUCLEOTIDE SEQUENCE [LARGE SCALE GENOMIC DNA]</scope>
    <source>
        <strain evidence="2 3">ZS6-22T</strain>
    </source>
</reference>
<evidence type="ECO:0000313" key="3">
    <source>
        <dbReference type="Proteomes" id="UP001557485"/>
    </source>
</evidence>
<evidence type="ECO:0000313" key="2">
    <source>
        <dbReference type="EMBL" id="MEX1667282.1"/>
    </source>
</evidence>
<dbReference type="InterPro" id="IPR051678">
    <property type="entry name" value="AGP_Transferase"/>
</dbReference>
<dbReference type="EMBL" id="JBFRYA010000001">
    <property type="protein sequence ID" value="MEX1667282.1"/>
    <property type="molecule type" value="Genomic_DNA"/>
</dbReference>
<dbReference type="PANTHER" id="PTHR21310">
    <property type="entry name" value="AMINOGLYCOSIDE PHOSPHOTRANSFERASE-RELATED-RELATED"/>
    <property type="match status" value="1"/>
</dbReference>
<gene>
    <name evidence="2" type="ORF">AB4876_00085</name>
</gene>
<dbReference type="Proteomes" id="UP001557485">
    <property type="component" value="Unassembled WGS sequence"/>
</dbReference>